<dbReference type="Proteomes" id="UP000095286">
    <property type="component" value="Unplaced"/>
</dbReference>
<reference evidence="2" key="1">
    <citation type="submission" date="2016-11" db="UniProtKB">
        <authorList>
            <consortium name="WormBaseParasite"/>
        </authorList>
    </citation>
    <scope>IDENTIFICATION</scope>
    <source>
        <strain evidence="2">KR3021</strain>
    </source>
</reference>
<evidence type="ECO:0000313" key="2">
    <source>
        <dbReference type="WBParaSite" id="RSKR_0000261200.1"/>
    </source>
</evidence>
<dbReference type="WBParaSite" id="RSKR_0000261200.1">
    <property type="protein sequence ID" value="RSKR_0000261200.1"/>
    <property type="gene ID" value="RSKR_0000261200"/>
</dbReference>
<accession>A0AC35TNS4</accession>
<protein>
    <submittedName>
        <fullName evidence="2">Disintegrin domain-containing protein</fullName>
    </submittedName>
</protein>
<sequence length="228" mass="24043">MCTIINLSQTNLCNDKIKCPSGQTCDEMTLTCYNTPNSGPPPVNGPPGKLGQVCPAEGDKCEGGAVCSKKKYCVTPCTKDSDCGSTASAGDCTLLANGNGLKGCINQNINNLCKGNPPKCPFGNTCNLYTMSCQRSKNIGQECSQTSDCLSRLVCNPTITDGTKSVCTAACDNDSECTLGNSTPKKCSKSSSPESLATGYCEINAKMQCHKNNECSKRCNIHILQCNN</sequence>
<name>A0AC35TNS4_9BILA</name>
<evidence type="ECO:0000313" key="1">
    <source>
        <dbReference type="Proteomes" id="UP000095286"/>
    </source>
</evidence>
<organism evidence="1 2">
    <name type="scientific">Rhabditophanes sp. KR3021</name>
    <dbReference type="NCBI Taxonomy" id="114890"/>
    <lineage>
        <taxon>Eukaryota</taxon>
        <taxon>Metazoa</taxon>
        <taxon>Ecdysozoa</taxon>
        <taxon>Nematoda</taxon>
        <taxon>Chromadorea</taxon>
        <taxon>Rhabditida</taxon>
        <taxon>Tylenchina</taxon>
        <taxon>Panagrolaimomorpha</taxon>
        <taxon>Strongyloidoidea</taxon>
        <taxon>Alloionematidae</taxon>
        <taxon>Rhabditophanes</taxon>
    </lineage>
</organism>
<proteinExistence type="predicted"/>